<organism evidence="2 3">
    <name type="scientific">Crenobacter caeni</name>
    <dbReference type="NCBI Taxonomy" id="2705474"/>
    <lineage>
        <taxon>Bacteria</taxon>
        <taxon>Pseudomonadati</taxon>
        <taxon>Pseudomonadota</taxon>
        <taxon>Betaproteobacteria</taxon>
        <taxon>Neisseriales</taxon>
        <taxon>Neisseriaceae</taxon>
        <taxon>Crenobacter</taxon>
    </lineage>
</organism>
<dbReference type="Proteomes" id="UP000482578">
    <property type="component" value="Unassembled WGS sequence"/>
</dbReference>
<dbReference type="EMBL" id="JAAGAA010000017">
    <property type="protein sequence ID" value="NDV14182.1"/>
    <property type="molecule type" value="Genomic_DNA"/>
</dbReference>
<evidence type="ECO:0000313" key="3">
    <source>
        <dbReference type="Proteomes" id="UP000482578"/>
    </source>
</evidence>
<keyword evidence="3" id="KW-1185">Reference proteome</keyword>
<proteinExistence type="predicted"/>
<keyword evidence="1" id="KW-0812">Transmembrane</keyword>
<gene>
    <name evidence="2" type="ORF">GZH52_15540</name>
</gene>
<keyword evidence="1" id="KW-1133">Transmembrane helix</keyword>
<dbReference type="AlphaFoldDB" id="A0A6B2KVB3"/>
<evidence type="ECO:0000256" key="1">
    <source>
        <dbReference type="SAM" id="Phobius"/>
    </source>
</evidence>
<keyword evidence="1" id="KW-0472">Membrane</keyword>
<evidence type="ECO:0000313" key="2">
    <source>
        <dbReference type="EMBL" id="NDV14182.1"/>
    </source>
</evidence>
<feature type="transmembrane region" description="Helical" evidence="1">
    <location>
        <begin position="243"/>
        <end position="268"/>
    </location>
</feature>
<accession>A0A6B2KVB3</accession>
<reference evidence="2 3" key="1">
    <citation type="submission" date="2020-02" db="EMBL/GenBank/DDBJ databases">
        <authorList>
            <person name="Yang Z."/>
        </authorList>
    </citation>
    <scope>NUCLEOTIDE SEQUENCE [LARGE SCALE GENOMIC DNA]</scope>
    <source>
        <strain evidence="2 3">HX-7-9</strain>
    </source>
</reference>
<sequence length="345" mass="38118">MSERTQRRLVPDWMSPSAERLQSKITSLEVSLNEFEARQLTDEQKRVVGICKVYLGRAHDLLDRPAFGPKFPFLSHKHPHLVWELLHRVDEQLILLMTPEEFAGKAVEIKTAFDLNITEEKSRADWIGPKGRLIGVIDRVNNGNATPADHATAKDALQQVNEQMDRSFWQLSANTLTSLWSAMILGLLLVLAWCLHDGNALHGLAQGGLEAHSKTLLVLGLMGAYVSNVLTREDFLYVRGGPFFRYFLLHLLAKPLMGAFAALFVFVLEKSKLLFAIVTPDGSAGHAAASQLITINVGTADAGYVYAALAVASGFGADKLLRSTFDNVLKRLEQRAEKTKDSAGN</sequence>
<comment type="caution">
    <text evidence="2">The sequence shown here is derived from an EMBL/GenBank/DDBJ whole genome shotgun (WGS) entry which is preliminary data.</text>
</comment>
<feature type="transmembrane region" description="Helical" evidence="1">
    <location>
        <begin position="171"/>
        <end position="193"/>
    </location>
</feature>
<name>A0A6B2KVB3_9NEIS</name>
<protein>
    <submittedName>
        <fullName evidence="2">Uncharacterized protein</fullName>
    </submittedName>
</protein>